<dbReference type="Proteomes" id="UP000214606">
    <property type="component" value="Chromosome"/>
</dbReference>
<dbReference type="AlphaFoldDB" id="A0A223E3L2"/>
<proteinExistence type="predicted"/>
<sequence length="71" mass="8247">MIGFFISKRKSSGFIGSAAYFLQGRMKQNGFYFLCEILLVRTIWATSMHCGYVMKTFKKQKIAVFKMFISI</sequence>
<dbReference type="EMBL" id="CP017703">
    <property type="protein sequence ID" value="ASS89848.1"/>
    <property type="molecule type" value="Genomic_DNA"/>
</dbReference>
<organism evidence="1 2">
    <name type="scientific">Aeribacillus pallidus</name>
    <dbReference type="NCBI Taxonomy" id="33936"/>
    <lineage>
        <taxon>Bacteria</taxon>
        <taxon>Bacillati</taxon>
        <taxon>Bacillota</taxon>
        <taxon>Bacilli</taxon>
        <taxon>Bacillales</taxon>
        <taxon>Bacillaceae</taxon>
        <taxon>Aeribacillus</taxon>
    </lineage>
</organism>
<evidence type="ECO:0000313" key="2">
    <source>
        <dbReference type="Proteomes" id="UP000214606"/>
    </source>
</evidence>
<protein>
    <submittedName>
        <fullName evidence="1">Uncharacterized protein</fullName>
    </submittedName>
</protein>
<reference evidence="1 2" key="1">
    <citation type="submission" date="2016-10" db="EMBL/GenBank/DDBJ databases">
        <title>The whole genome sequencing and assembly of Aeribacillus pallidus KCTC3564 strain.</title>
        <authorList>
            <person name="Lee Y.-J."/>
            <person name="Park M.-K."/>
            <person name="Yi H."/>
            <person name="Bahn Y.-S."/>
            <person name="Kim J.F."/>
            <person name="Lee D.-W."/>
        </authorList>
    </citation>
    <scope>NUCLEOTIDE SEQUENCE [LARGE SCALE GENOMIC DNA]</scope>
    <source>
        <strain evidence="1 2">KCTC3564</strain>
    </source>
</reference>
<name>A0A223E3L2_9BACI</name>
<evidence type="ECO:0000313" key="1">
    <source>
        <dbReference type="EMBL" id="ASS89848.1"/>
    </source>
</evidence>
<gene>
    <name evidence="1" type="ORF">AP3564_05910</name>
</gene>
<dbReference type="KEGG" id="apak:AP3564_05910"/>
<accession>A0A223E3L2</accession>